<gene>
    <name evidence="2" type="ORF">IFM89_021984</name>
</gene>
<feature type="compositionally biased region" description="Basic and acidic residues" evidence="1">
    <location>
        <begin position="184"/>
        <end position="214"/>
    </location>
</feature>
<feature type="compositionally biased region" description="Polar residues" evidence="1">
    <location>
        <begin position="301"/>
        <end position="319"/>
    </location>
</feature>
<proteinExistence type="predicted"/>
<feature type="region of interest" description="Disordered" evidence="1">
    <location>
        <begin position="168"/>
        <end position="233"/>
    </location>
</feature>
<protein>
    <submittedName>
        <fullName evidence="2">Uncharacterized protein</fullName>
    </submittedName>
</protein>
<feature type="region of interest" description="Disordered" evidence="1">
    <location>
        <begin position="296"/>
        <end position="319"/>
    </location>
</feature>
<name>A0A835M118_9MAGN</name>
<dbReference type="Proteomes" id="UP000631114">
    <property type="component" value="Unassembled WGS sequence"/>
</dbReference>
<sequence>MVLVGVLEEANDEVALYTGGDGESDVVLNLQPQRIRPSLNSHTADLFAPAEGCQRILNSSSFSHEPSVSGFQPFVRPKDPHSSDELAKRHKLHHVISNVASSSNIVNQREEKKAALVLAPGFTLMDAEAVEKEEGEWSDVEGSADAFLRSPIIIKQERPRIVDCPTEHKQGMAERASVSSSGKAAEKSSRDVKWTEGLKDEVVENSKGETKNHGSEFTCSGVRDSDDSVKGDTSIVGQEEASLAFKQRDVKGAEVQGIKPANNPGKKLKHDPYKEAQLGKKRSRQTVFLNLEELKQAGPLKSSTPRRQAVSSTLTARAL</sequence>
<evidence type="ECO:0000256" key="1">
    <source>
        <dbReference type="SAM" id="MobiDB-lite"/>
    </source>
</evidence>
<keyword evidence="3" id="KW-1185">Reference proteome</keyword>
<comment type="caution">
    <text evidence="2">The sequence shown here is derived from an EMBL/GenBank/DDBJ whole genome shotgun (WGS) entry which is preliminary data.</text>
</comment>
<dbReference type="OrthoDB" id="1937137at2759"/>
<feature type="region of interest" description="Disordered" evidence="1">
    <location>
        <begin position="254"/>
        <end position="281"/>
    </location>
</feature>
<evidence type="ECO:0000313" key="2">
    <source>
        <dbReference type="EMBL" id="KAF9610314.1"/>
    </source>
</evidence>
<accession>A0A835M118</accession>
<dbReference type="EMBL" id="JADFTS010000004">
    <property type="protein sequence ID" value="KAF9610314.1"/>
    <property type="molecule type" value="Genomic_DNA"/>
</dbReference>
<reference evidence="2 3" key="1">
    <citation type="submission" date="2020-10" db="EMBL/GenBank/DDBJ databases">
        <title>The Coptis chinensis genome and diversification of protoberbering-type alkaloids.</title>
        <authorList>
            <person name="Wang B."/>
            <person name="Shu S."/>
            <person name="Song C."/>
            <person name="Liu Y."/>
        </authorList>
    </citation>
    <scope>NUCLEOTIDE SEQUENCE [LARGE SCALE GENOMIC DNA]</scope>
    <source>
        <strain evidence="2">HL-2020</strain>
        <tissue evidence="2">Leaf</tissue>
    </source>
</reference>
<organism evidence="2 3">
    <name type="scientific">Coptis chinensis</name>
    <dbReference type="NCBI Taxonomy" id="261450"/>
    <lineage>
        <taxon>Eukaryota</taxon>
        <taxon>Viridiplantae</taxon>
        <taxon>Streptophyta</taxon>
        <taxon>Embryophyta</taxon>
        <taxon>Tracheophyta</taxon>
        <taxon>Spermatophyta</taxon>
        <taxon>Magnoliopsida</taxon>
        <taxon>Ranunculales</taxon>
        <taxon>Ranunculaceae</taxon>
        <taxon>Coptidoideae</taxon>
        <taxon>Coptis</taxon>
    </lineage>
</organism>
<evidence type="ECO:0000313" key="3">
    <source>
        <dbReference type="Proteomes" id="UP000631114"/>
    </source>
</evidence>
<dbReference type="AlphaFoldDB" id="A0A835M118"/>